<sequence>MNPSASSRTGTGPLVFITGASSGIGQALARRFVATGHRVALVARRLDEMQAWAAHQGWSEQIARCYGADVTDTDAMLDAARRCEAEQGLPDIVIANAGISLGVDTAHREDVDVFDRVMRTNMHGTVATFHPFIAAMCQRGSGQLVGIASVAAVRGLPGHGAYCASKAAVVAYCESLRGECRPHGVRVSTLLPGYVATPLTASNRYSMPFLMTADDFAARAVDAIRAGRRYCVIPWPMAIVARVLRWLPPVLLDRLLQGRERKHRANDTSGTASGG</sequence>
<name>A0ACC6NZ81_9BURK</name>
<comment type="caution">
    <text evidence="1">The sequence shown here is derived from an EMBL/GenBank/DDBJ whole genome shotgun (WGS) entry which is preliminary data.</text>
</comment>
<dbReference type="Proteomes" id="UP001364695">
    <property type="component" value="Unassembled WGS sequence"/>
</dbReference>
<evidence type="ECO:0000313" key="1">
    <source>
        <dbReference type="EMBL" id="MEJ7137290.1"/>
    </source>
</evidence>
<accession>A0ACC6NZ81</accession>
<reference evidence="1" key="1">
    <citation type="submission" date="2023-10" db="EMBL/GenBank/DDBJ databases">
        <title>Amphibacter perezi, gen. nov., sp. nov. a novel taxa of the family Comamonadaceae, class Betaproteobacteria isolated from the skin microbiota of Pelophylax perezi from different populations.</title>
        <authorList>
            <person name="Costa S."/>
            <person name="Proenca D.N."/>
            <person name="Lopes I."/>
            <person name="Morais P.V."/>
        </authorList>
    </citation>
    <scope>NUCLEOTIDE SEQUENCE</scope>
    <source>
        <strain evidence="1">SL12-8</strain>
    </source>
</reference>
<gene>
    <name evidence="1" type="ORF">RV045_02450</name>
</gene>
<keyword evidence="2" id="KW-1185">Reference proteome</keyword>
<proteinExistence type="predicted"/>
<organism evidence="1 2">
    <name type="scientific">Amphibiibacter pelophylacis</name>
    <dbReference type="NCBI Taxonomy" id="1799477"/>
    <lineage>
        <taxon>Bacteria</taxon>
        <taxon>Pseudomonadati</taxon>
        <taxon>Pseudomonadota</taxon>
        <taxon>Betaproteobacteria</taxon>
        <taxon>Burkholderiales</taxon>
        <taxon>Sphaerotilaceae</taxon>
        <taxon>Amphibiibacter</taxon>
    </lineage>
</organism>
<evidence type="ECO:0000313" key="2">
    <source>
        <dbReference type="Proteomes" id="UP001364695"/>
    </source>
</evidence>
<protein>
    <submittedName>
        <fullName evidence="1">SDR family oxidoreductase</fullName>
    </submittedName>
</protein>
<dbReference type="EMBL" id="JAWDIE010000003">
    <property type="protein sequence ID" value="MEJ7137290.1"/>
    <property type="molecule type" value="Genomic_DNA"/>
</dbReference>